<dbReference type="Proteomes" id="UP000634229">
    <property type="component" value="Unassembled WGS sequence"/>
</dbReference>
<protein>
    <recommendedName>
        <fullName evidence="4">DUF1634 domain-containing protein</fullName>
    </recommendedName>
</protein>
<name>A0ABS1NLR6_9ACTN</name>
<evidence type="ECO:0000313" key="2">
    <source>
        <dbReference type="EMBL" id="MBL1101013.1"/>
    </source>
</evidence>
<keyword evidence="1" id="KW-0472">Membrane</keyword>
<gene>
    <name evidence="2" type="ORF">JK363_30985</name>
</gene>
<organism evidence="2 3">
    <name type="scientific">Streptomyces coffeae</name>
    <dbReference type="NCBI Taxonomy" id="621382"/>
    <lineage>
        <taxon>Bacteria</taxon>
        <taxon>Bacillati</taxon>
        <taxon>Actinomycetota</taxon>
        <taxon>Actinomycetes</taxon>
        <taxon>Kitasatosporales</taxon>
        <taxon>Streptomycetaceae</taxon>
        <taxon>Streptomyces</taxon>
    </lineage>
</organism>
<evidence type="ECO:0008006" key="4">
    <source>
        <dbReference type="Google" id="ProtNLM"/>
    </source>
</evidence>
<accession>A0ABS1NLR6</accession>
<feature type="transmembrane region" description="Helical" evidence="1">
    <location>
        <begin position="73"/>
        <end position="94"/>
    </location>
</feature>
<evidence type="ECO:0000313" key="3">
    <source>
        <dbReference type="Proteomes" id="UP000634229"/>
    </source>
</evidence>
<keyword evidence="1" id="KW-1133">Transmembrane helix</keyword>
<reference evidence="2 3" key="1">
    <citation type="submission" date="2021-01" db="EMBL/GenBank/DDBJ databases">
        <title>WGS of actinomycetes isolated from Thailand.</title>
        <authorList>
            <person name="Thawai C."/>
        </authorList>
    </citation>
    <scope>NUCLEOTIDE SEQUENCE [LARGE SCALE GENOMIC DNA]</scope>
    <source>
        <strain evidence="2 3">CA1R205</strain>
    </source>
</reference>
<dbReference type="EMBL" id="JAERRF010000024">
    <property type="protein sequence ID" value="MBL1101013.1"/>
    <property type="molecule type" value="Genomic_DNA"/>
</dbReference>
<feature type="transmembrane region" description="Helical" evidence="1">
    <location>
        <begin position="106"/>
        <end position="126"/>
    </location>
</feature>
<comment type="caution">
    <text evidence="2">The sequence shown here is derived from an EMBL/GenBank/DDBJ whole genome shotgun (WGS) entry which is preliminary data.</text>
</comment>
<keyword evidence="1" id="KW-0812">Transmembrane</keyword>
<dbReference type="RefSeq" id="WP_201880204.1">
    <property type="nucleotide sequence ID" value="NZ_JAERRF010000024.1"/>
</dbReference>
<proteinExistence type="predicted"/>
<sequence length="127" mass="13444">MNDRRGWQVEAERDAAAYVAREGRPGAADIVLRVLGVLVLWLLSGALLMMGMLSPMGTANCDYEQHALCDESTLNLVMAIPAINAPLAALVGTWGCLSRRPGVAPVAWTSAVVLVIVAWVVTGTIAD</sequence>
<feature type="transmembrane region" description="Helical" evidence="1">
    <location>
        <begin position="30"/>
        <end position="53"/>
    </location>
</feature>
<keyword evidence="3" id="KW-1185">Reference proteome</keyword>
<evidence type="ECO:0000256" key="1">
    <source>
        <dbReference type="SAM" id="Phobius"/>
    </source>
</evidence>